<organism evidence="3 4">
    <name type="scientific">Lupinus albus</name>
    <name type="common">White lupine</name>
    <name type="synonym">Lupinus termis</name>
    <dbReference type="NCBI Taxonomy" id="3870"/>
    <lineage>
        <taxon>Eukaryota</taxon>
        <taxon>Viridiplantae</taxon>
        <taxon>Streptophyta</taxon>
        <taxon>Embryophyta</taxon>
        <taxon>Tracheophyta</taxon>
        <taxon>Spermatophyta</taxon>
        <taxon>Magnoliopsida</taxon>
        <taxon>eudicotyledons</taxon>
        <taxon>Gunneridae</taxon>
        <taxon>Pentapetalae</taxon>
        <taxon>rosids</taxon>
        <taxon>fabids</taxon>
        <taxon>Fabales</taxon>
        <taxon>Fabaceae</taxon>
        <taxon>Papilionoideae</taxon>
        <taxon>50 kb inversion clade</taxon>
        <taxon>genistoids sensu lato</taxon>
        <taxon>core genistoids</taxon>
        <taxon>Genisteae</taxon>
        <taxon>Lupinus</taxon>
    </lineage>
</organism>
<dbReference type="OrthoDB" id="1449841at2759"/>
<accession>A0A6A4QFF3</accession>
<dbReference type="AlphaFoldDB" id="A0A6A4QFF3"/>
<evidence type="ECO:0000313" key="4">
    <source>
        <dbReference type="Proteomes" id="UP000447434"/>
    </source>
</evidence>
<evidence type="ECO:0000259" key="2">
    <source>
        <dbReference type="Pfam" id="PF07127"/>
    </source>
</evidence>
<dbReference type="GO" id="GO:0046872">
    <property type="term" value="F:metal ion binding"/>
    <property type="evidence" value="ECO:0007669"/>
    <property type="project" value="InterPro"/>
</dbReference>
<sequence length="58" mass="6705">MAGIRKFVYALVLFLSIFVVMSNEIDIFYCQDDSDCICDRESIPKCIGGACFCWKRRN</sequence>
<dbReference type="Proteomes" id="UP000447434">
    <property type="component" value="Chromosome 6"/>
</dbReference>
<protein>
    <submittedName>
        <fullName evidence="3">Putative Late nodulin</fullName>
    </submittedName>
</protein>
<evidence type="ECO:0000256" key="1">
    <source>
        <dbReference type="SAM" id="SignalP"/>
    </source>
</evidence>
<dbReference type="InterPro" id="IPR009810">
    <property type="entry name" value="Nodulin_late_dom"/>
</dbReference>
<keyword evidence="1" id="KW-0732">Signal</keyword>
<feature type="chain" id="PRO_5025374302" evidence="1">
    <location>
        <begin position="23"/>
        <end position="58"/>
    </location>
</feature>
<proteinExistence type="predicted"/>
<comment type="caution">
    <text evidence="3">The sequence shown here is derived from an EMBL/GenBank/DDBJ whole genome shotgun (WGS) entry which is preliminary data.</text>
</comment>
<name>A0A6A4QFF3_LUPAL</name>
<dbReference type="EMBL" id="WOCE01000006">
    <property type="protein sequence ID" value="KAE9612279.1"/>
    <property type="molecule type" value="Genomic_DNA"/>
</dbReference>
<gene>
    <name evidence="3" type="ORF">Lalb_Chr06g0171301</name>
</gene>
<feature type="signal peptide" evidence="1">
    <location>
        <begin position="1"/>
        <end position="22"/>
    </location>
</feature>
<evidence type="ECO:0000313" key="3">
    <source>
        <dbReference type="EMBL" id="KAE9612279.1"/>
    </source>
</evidence>
<dbReference type="Pfam" id="PF07127">
    <property type="entry name" value="Nodulin_late"/>
    <property type="match status" value="1"/>
</dbReference>
<feature type="domain" description="Late nodulin" evidence="2">
    <location>
        <begin position="1"/>
        <end position="51"/>
    </location>
</feature>
<reference evidence="4" key="1">
    <citation type="journal article" date="2020" name="Nat. Commun.">
        <title>Genome sequence of the cluster root forming white lupin.</title>
        <authorList>
            <person name="Hufnagel B."/>
            <person name="Marques A."/>
            <person name="Soriano A."/>
            <person name="Marques L."/>
            <person name="Divol F."/>
            <person name="Doumas P."/>
            <person name="Sallet E."/>
            <person name="Mancinotti D."/>
            <person name="Carrere S."/>
            <person name="Marande W."/>
            <person name="Arribat S."/>
            <person name="Keller J."/>
            <person name="Huneau C."/>
            <person name="Blein T."/>
            <person name="Aime D."/>
            <person name="Laguerre M."/>
            <person name="Taylor J."/>
            <person name="Schubert V."/>
            <person name="Nelson M."/>
            <person name="Geu-Flores F."/>
            <person name="Crespi M."/>
            <person name="Gallardo-Guerrero K."/>
            <person name="Delaux P.-M."/>
            <person name="Salse J."/>
            <person name="Berges H."/>
            <person name="Guyot R."/>
            <person name="Gouzy J."/>
            <person name="Peret B."/>
        </authorList>
    </citation>
    <scope>NUCLEOTIDE SEQUENCE [LARGE SCALE GENOMIC DNA]</scope>
    <source>
        <strain evidence="4">cv. Amiga</strain>
    </source>
</reference>
<keyword evidence="4" id="KW-1185">Reference proteome</keyword>